<organism evidence="6 7">
    <name type="scientific">Azospirillum lipoferum</name>
    <dbReference type="NCBI Taxonomy" id="193"/>
    <lineage>
        <taxon>Bacteria</taxon>
        <taxon>Pseudomonadati</taxon>
        <taxon>Pseudomonadota</taxon>
        <taxon>Alphaproteobacteria</taxon>
        <taxon>Rhodospirillales</taxon>
        <taxon>Azospirillaceae</taxon>
        <taxon>Azospirillum</taxon>
    </lineage>
</organism>
<dbReference type="GO" id="GO:0003824">
    <property type="term" value="F:catalytic activity"/>
    <property type="evidence" value="ECO:0007669"/>
    <property type="project" value="InterPro"/>
</dbReference>
<dbReference type="GO" id="GO:0043041">
    <property type="term" value="P:amino acid activation for nonribosomal peptide biosynthetic process"/>
    <property type="evidence" value="ECO:0007669"/>
    <property type="project" value="TreeGrafter"/>
</dbReference>
<dbReference type="InterPro" id="IPR006162">
    <property type="entry name" value="Ppantetheine_attach_site"/>
</dbReference>
<dbReference type="InterPro" id="IPR000873">
    <property type="entry name" value="AMP-dep_synth/lig_dom"/>
</dbReference>
<dbReference type="Gene3D" id="3.40.50.1820">
    <property type="entry name" value="alpha/beta hydrolase"/>
    <property type="match status" value="1"/>
</dbReference>
<dbReference type="AlphaFoldDB" id="A0A5A9FTT0"/>
<evidence type="ECO:0000256" key="3">
    <source>
        <dbReference type="ARBA" id="ARBA00022450"/>
    </source>
</evidence>
<dbReference type="PROSITE" id="PS00455">
    <property type="entry name" value="AMP_BINDING"/>
    <property type="match status" value="1"/>
</dbReference>
<keyword evidence="7" id="KW-1185">Reference proteome</keyword>
<keyword evidence="3" id="KW-0596">Phosphopantetheine</keyword>
<comment type="similarity">
    <text evidence="2">Belongs to the ATP-dependent AMP-binding enzyme family.</text>
</comment>
<dbReference type="InterPro" id="IPR001242">
    <property type="entry name" value="Condensation_dom"/>
</dbReference>
<evidence type="ECO:0000256" key="2">
    <source>
        <dbReference type="ARBA" id="ARBA00006432"/>
    </source>
</evidence>
<dbReference type="Gene3D" id="3.30.559.10">
    <property type="entry name" value="Chloramphenicol acetyltransferase-like domain"/>
    <property type="match status" value="1"/>
</dbReference>
<dbReference type="InterPro" id="IPR045851">
    <property type="entry name" value="AMP-bd_C_sf"/>
</dbReference>
<dbReference type="OrthoDB" id="9770470at2"/>
<keyword evidence="4" id="KW-0597">Phosphoprotein</keyword>
<protein>
    <submittedName>
        <fullName evidence="6">Amino acid adenylation domain-containing protein</fullName>
    </submittedName>
</protein>
<dbReference type="InterPro" id="IPR023213">
    <property type="entry name" value="CAT-like_dom_sf"/>
</dbReference>
<sequence>PCGEGVGEWLRGLQRRNLELREHEHTPLHEVQRWAAADLGTTGKGRALFDSIVVFENYPVDEALKNQADQSLRFGSAETVDDTHYAMTLTVRAGVTLDLAFGYRRDRFDPGPVQELSQLFAGLLDRMASDAETPVGALELLEGERRRRILEEWSGLSGPTLPSGSSMRLHRLIEAQVHRKPEATALVHPGGSLTYGDLNARANRLARLLRAEGIGPDDRVAIALERSPELVVAILAVLKAGAAYLPLDPGYPPQRLAYMLEDGGASLLLTSEALQGGMPWPAGLPTVRLDADLDRLASFADDDLQPAGSPAGSLDDLIYLIYTSGSTGRPKGAGVTQAGFMNLMRWYCDHVDFGAGSRLLLMSSHAFDLTQKNLFAPLLTGGQLHMAGDGYDPQQLLDWIGRHGITALNATPSTFQPLVALERDGELGSLRDVVLGGEPIRTDALRPWLDGRRGPRPRIHNSYGPTECADVVAFHHWDGIAADIPTGRPVPGLRLYILDGSGNPVPPGVAGELHIGGIGVGRGYHRQPGLTADRFVPDPFGEPGGRLYRSGDLARHRDDGVIEYLGRIDQQVKIRGLRIELGEIEEALRAEPAVGEAAVAAVAGPGGGQLCAYIVPAAQDNRQDDRQGDALWPSLRRRLGERLPDHMVPTLWVRLDRLPLTPSGKLDRRALPQPELRQRTHMAPSTDLERRLAALWEELLRVDRVGLDDDFFELGGHSLLAVQLIARLRRDFGVALSPGQIFGNATLRALAAHVGERPAAPDPGKLSRMSALMDMLEAG</sequence>
<dbReference type="InterPro" id="IPR020806">
    <property type="entry name" value="PKS_PP-bd"/>
</dbReference>
<dbReference type="PANTHER" id="PTHR45527">
    <property type="entry name" value="NONRIBOSOMAL PEPTIDE SYNTHETASE"/>
    <property type="match status" value="1"/>
</dbReference>
<dbReference type="PANTHER" id="PTHR45527:SF1">
    <property type="entry name" value="FATTY ACID SYNTHASE"/>
    <property type="match status" value="1"/>
</dbReference>
<feature type="domain" description="Carrier" evidence="5">
    <location>
        <begin position="683"/>
        <end position="758"/>
    </location>
</feature>
<dbReference type="SUPFAM" id="SSF52777">
    <property type="entry name" value="CoA-dependent acyltransferases"/>
    <property type="match status" value="1"/>
</dbReference>
<evidence type="ECO:0000313" key="6">
    <source>
        <dbReference type="EMBL" id="KAA0584984.1"/>
    </source>
</evidence>
<dbReference type="InterPro" id="IPR010071">
    <property type="entry name" value="AA_adenyl_dom"/>
</dbReference>
<evidence type="ECO:0000313" key="7">
    <source>
        <dbReference type="Proteomes" id="UP000324927"/>
    </source>
</evidence>
<dbReference type="Gene3D" id="3.40.50.12780">
    <property type="entry name" value="N-terminal domain of ligase-like"/>
    <property type="match status" value="1"/>
</dbReference>
<dbReference type="PROSITE" id="PS00012">
    <property type="entry name" value="PHOSPHOPANTETHEINE"/>
    <property type="match status" value="1"/>
</dbReference>
<dbReference type="FunFam" id="1.10.1200.10:FF:000005">
    <property type="entry name" value="Nonribosomal peptide synthetase 1"/>
    <property type="match status" value="1"/>
</dbReference>
<dbReference type="PROSITE" id="PS50075">
    <property type="entry name" value="CARRIER"/>
    <property type="match status" value="1"/>
</dbReference>
<dbReference type="InterPro" id="IPR009081">
    <property type="entry name" value="PP-bd_ACP"/>
</dbReference>
<dbReference type="FunFam" id="2.30.38.10:FF:000001">
    <property type="entry name" value="Non-ribosomal peptide synthetase PvdI"/>
    <property type="match status" value="1"/>
</dbReference>
<dbReference type="InterPro" id="IPR036736">
    <property type="entry name" value="ACP-like_sf"/>
</dbReference>
<dbReference type="Pfam" id="PF00668">
    <property type="entry name" value="Condensation"/>
    <property type="match status" value="1"/>
</dbReference>
<proteinExistence type="inferred from homology"/>
<dbReference type="EMBL" id="VTTN01000043">
    <property type="protein sequence ID" value="KAA0584984.1"/>
    <property type="molecule type" value="Genomic_DNA"/>
</dbReference>
<dbReference type="SUPFAM" id="SSF56801">
    <property type="entry name" value="Acetyl-CoA synthetase-like"/>
    <property type="match status" value="1"/>
</dbReference>
<gene>
    <name evidence="6" type="ORF">FZ942_35500</name>
</gene>
<evidence type="ECO:0000259" key="5">
    <source>
        <dbReference type="PROSITE" id="PS50075"/>
    </source>
</evidence>
<reference evidence="6 7" key="1">
    <citation type="submission" date="2019-08" db="EMBL/GenBank/DDBJ databases">
        <authorList>
            <person name="Grouzdev D."/>
            <person name="Tikhonova E."/>
            <person name="Kravchenko I."/>
        </authorList>
    </citation>
    <scope>NUCLEOTIDE SEQUENCE [LARGE SCALE GENOMIC DNA]</scope>
    <source>
        <strain evidence="6 7">59b</strain>
    </source>
</reference>
<comment type="caution">
    <text evidence="6">The sequence shown here is derived from an EMBL/GenBank/DDBJ whole genome shotgun (WGS) entry which is preliminary data.</text>
</comment>
<dbReference type="InterPro" id="IPR029058">
    <property type="entry name" value="AB_hydrolase_fold"/>
</dbReference>
<dbReference type="RefSeq" id="WP_149235733.1">
    <property type="nucleotide sequence ID" value="NZ_VTTN01000043.1"/>
</dbReference>
<dbReference type="Gene3D" id="3.30.559.30">
    <property type="entry name" value="Nonribosomal peptide synthetase, condensation domain"/>
    <property type="match status" value="1"/>
</dbReference>
<dbReference type="InterPro" id="IPR042099">
    <property type="entry name" value="ANL_N_sf"/>
</dbReference>
<dbReference type="InterPro" id="IPR025110">
    <property type="entry name" value="AMP-bd_C"/>
</dbReference>
<evidence type="ECO:0000256" key="1">
    <source>
        <dbReference type="ARBA" id="ARBA00001957"/>
    </source>
</evidence>
<accession>A0A5A9FTT0</accession>
<dbReference type="NCBIfam" id="TIGR01733">
    <property type="entry name" value="AA-adenyl-dom"/>
    <property type="match status" value="1"/>
</dbReference>
<dbReference type="GO" id="GO:0005737">
    <property type="term" value="C:cytoplasm"/>
    <property type="evidence" value="ECO:0007669"/>
    <property type="project" value="TreeGrafter"/>
</dbReference>
<dbReference type="Pfam" id="PF00501">
    <property type="entry name" value="AMP-binding"/>
    <property type="match status" value="1"/>
</dbReference>
<dbReference type="FunFam" id="3.40.50.980:FF:000001">
    <property type="entry name" value="Non-ribosomal peptide synthetase"/>
    <property type="match status" value="1"/>
</dbReference>
<dbReference type="Proteomes" id="UP000324927">
    <property type="component" value="Unassembled WGS sequence"/>
</dbReference>
<dbReference type="FunFam" id="3.40.50.12780:FF:000012">
    <property type="entry name" value="Non-ribosomal peptide synthetase"/>
    <property type="match status" value="1"/>
</dbReference>
<feature type="non-terminal residue" evidence="6">
    <location>
        <position position="1"/>
    </location>
</feature>
<dbReference type="Gene3D" id="3.30.300.30">
    <property type="match status" value="1"/>
</dbReference>
<dbReference type="Pfam" id="PF00550">
    <property type="entry name" value="PP-binding"/>
    <property type="match status" value="1"/>
</dbReference>
<dbReference type="FunFam" id="3.30.300.30:FF:000010">
    <property type="entry name" value="Enterobactin synthetase component F"/>
    <property type="match status" value="1"/>
</dbReference>
<dbReference type="InterPro" id="IPR020845">
    <property type="entry name" value="AMP-binding_CS"/>
</dbReference>
<dbReference type="SUPFAM" id="SSF47336">
    <property type="entry name" value="ACP-like"/>
    <property type="match status" value="1"/>
</dbReference>
<dbReference type="GO" id="GO:0044550">
    <property type="term" value="P:secondary metabolite biosynthetic process"/>
    <property type="evidence" value="ECO:0007669"/>
    <property type="project" value="UniProtKB-ARBA"/>
</dbReference>
<comment type="cofactor">
    <cofactor evidence="1">
        <name>pantetheine 4'-phosphate</name>
        <dbReference type="ChEBI" id="CHEBI:47942"/>
    </cofactor>
</comment>
<evidence type="ECO:0000256" key="4">
    <source>
        <dbReference type="ARBA" id="ARBA00022553"/>
    </source>
</evidence>
<dbReference type="Pfam" id="PF13193">
    <property type="entry name" value="AMP-binding_C"/>
    <property type="match status" value="1"/>
</dbReference>
<dbReference type="GO" id="GO:0031177">
    <property type="term" value="F:phosphopantetheine binding"/>
    <property type="evidence" value="ECO:0007669"/>
    <property type="project" value="InterPro"/>
</dbReference>
<dbReference type="SMART" id="SM00823">
    <property type="entry name" value="PKS_PP"/>
    <property type="match status" value="1"/>
</dbReference>
<name>A0A5A9FTT0_AZOLI</name>
<dbReference type="CDD" id="cd05930">
    <property type="entry name" value="A_NRPS"/>
    <property type="match status" value="1"/>
</dbReference>